<reference evidence="13" key="1">
    <citation type="submission" date="2024-02" db="UniProtKB">
        <authorList>
            <consortium name="WormBaseParasite"/>
        </authorList>
    </citation>
    <scope>IDENTIFICATION</scope>
</reference>
<evidence type="ECO:0000256" key="4">
    <source>
        <dbReference type="ARBA" id="ARBA00022737"/>
    </source>
</evidence>
<evidence type="ECO:0000256" key="8">
    <source>
        <dbReference type="ARBA" id="ARBA00023006"/>
    </source>
</evidence>
<keyword evidence="3" id="KW-0479">Metal-binding</keyword>
<dbReference type="CDD" id="cd17679">
    <property type="entry name" value="RUN_PLEKHM1"/>
    <property type="match status" value="1"/>
</dbReference>
<dbReference type="Proteomes" id="UP000887575">
    <property type="component" value="Unassembled WGS sequence"/>
</dbReference>
<dbReference type="InterPro" id="IPR025258">
    <property type="entry name" value="RH_dom"/>
</dbReference>
<dbReference type="PROSITE" id="PS50081">
    <property type="entry name" value="ZF_DAG_PE_2"/>
    <property type="match status" value="1"/>
</dbReference>
<dbReference type="InterPro" id="IPR051366">
    <property type="entry name" value="DEF8"/>
</dbReference>
<evidence type="ECO:0000259" key="11">
    <source>
        <dbReference type="PROSITE" id="PS50826"/>
    </source>
</evidence>
<keyword evidence="8" id="KW-0072">Autophagy</keyword>
<dbReference type="Gene3D" id="1.20.58.900">
    <property type="match status" value="1"/>
</dbReference>
<keyword evidence="6" id="KW-0863">Zinc-finger</keyword>
<dbReference type="AlphaFoldDB" id="A0AAF3EVZ9"/>
<dbReference type="InterPro" id="IPR004012">
    <property type="entry name" value="Run_dom"/>
</dbReference>
<feature type="domain" description="RUN" evidence="11">
    <location>
        <begin position="37"/>
        <end position="172"/>
    </location>
</feature>
<dbReference type="PANTHER" id="PTHR12326">
    <property type="entry name" value="PLECKSTRIN HOMOLOGY DOMAIN CONTAINING PROTEIN"/>
    <property type="match status" value="1"/>
</dbReference>
<dbReference type="InterPro" id="IPR037213">
    <property type="entry name" value="Run_dom_sf"/>
</dbReference>
<protein>
    <submittedName>
        <fullName evidence="13">RUN domain-containing protein</fullName>
    </submittedName>
</protein>
<feature type="compositionally biased region" description="Basic and acidic residues" evidence="9">
    <location>
        <begin position="269"/>
        <end position="288"/>
    </location>
</feature>
<dbReference type="SUPFAM" id="SSF140741">
    <property type="entry name" value="RUN domain-like"/>
    <property type="match status" value="1"/>
</dbReference>
<dbReference type="GO" id="GO:0005770">
    <property type="term" value="C:late endosome"/>
    <property type="evidence" value="ECO:0007669"/>
    <property type="project" value="UniProtKB-SubCell"/>
</dbReference>
<feature type="region of interest" description="Disordered" evidence="9">
    <location>
        <begin position="242"/>
        <end position="314"/>
    </location>
</feature>
<keyword evidence="4" id="KW-0677">Repeat</keyword>
<evidence type="ECO:0000256" key="2">
    <source>
        <dbReference type="ARBA" id="ARBA00022553"/>
    </source>
</evidence>
<keyword evidence="5" id="KW-0967">Endosome</keyword>
<feature type="region of interest" description="Disordered" evidence="9">
    <location>
        <begin position="783"/>
        <end position="802"/>
    </location>
</feature>
<dbReference type="Pfam" id="PF02759">
    <property type="entry name" value="RUN"/>
    <property type="match status" value="1"/>
</dbReference>
<keyword evidence="2" id="KW-0597">Phosphoprotein</keyword>
<dbReference type="PANTHER" id="PTHR12326:SF12">
    <property type="entry name" value="PLECKSTRIN HOMOLOGY AND RUN DOMAIN CONTAINING M1"/>
    <property type="match status" value="1"/>
</dbReference>
<dbReference type="InterPro" id="IPR002219">
    <property type="entry name" value="PKC_DAG/PE"/>
</dbReference>
<sequence>MLQPSKSSEEKRKQDLSKELENVLKAAVGSLRSSKETISSEITQNLCNIIEAILIHGLRDPFFLKGSRYAKYPEPNFWPFVSKFSHPAILSQISALKQIRTEIGKGRAWIRIVLNECAMEHYVTLLKNEATDIQRFYNDNAYLRDGEQVERMRDYLKGMLSRCTIASPTNSSFLNTWTPTPLILAGLVNGKPLRIGQLAPRKKLVSMSEHEEIGMPALDLLPTTSSPQRIRKLRHNVHEHDEDNLSIYSHPSMVDCKGPMSSTPISRSPADRLFDSPNDEAPKILHVERRQKKQRRTGSQSSSSGSNHSPSQSEIGLIDASMPQDSWIDRAPKTLNESPIKKVPQSQSDTVDSGIYEERQHHEKTRKESIVEHLVTATSTDHRENKELDEAFNDSSGLHAIDMSNLSSMHDQTFGSSLHDEMLLVSTTVPLVGNSLIGRAWSIPKTDSCSDFCGTSFGSGSESAGPVMPFGTALRNAMQTDDILHGPNVFSQASKEGAEIALEVDSHVQIIQKVDEMPEIALEVEEEVEEKAPTEEELLKQKAAELLHLFTKVQTEIGLDGQDWRCPQCKRTIGCGYGKWRVCGVDARYYCSDCFSTELRPIPARILLNWDHRPRPVSTRGKVYLDQNADTPLFRLNEMNSMLYDRVNELKKIKNLRERLQAVSLYLFSCRESVSDDLKRRTGLGSGHLLEHLHIYSFQDLLNVFSGALELHLQNLLKFATNHVFTCLLCRQKGFICELCTKDDVIYPFQNETQRCTKCFSVYHDECFQTQKEKCPKCVRRENRGSPNPPQHHQPTQEMPFL</sequence>
<dbReference type="InterPro" id="IPR047326">
    <property type="entry name" value="RUN_PLEKHM1"/>
</dbReference>
<dbReference type="SMART" id="SM00593">
    <property type="entry name" value="RUN"/>
    <property type="match status" value="1"/>
</dbReference>
<feature type="domain" description="Phorbol-ester/DAG-type" evidence="10">
    <location>
        <begin position="722"/>
        <end position="775"/>
    </location>
</feature>
<feature type="region of interest" description="Disordered" evidence="9">
    <location>
        <begin position="333"/>
        <end position="353"/>
    </location>
</feature>
<evidence type="ECO:0000256" key="6">
    <source>
        <dbReference type="ARBA" id="ARBA00022771"/>
    </source>
</evidence>
<keyword evidence="7" id="KW-0862">Zinc</keyword>
<evidence type="ECO:0000256" key="5">
    <source>
        <dbReference type="ARBA" id="ARBA00022753"/>
    </source>
</evidence>
<proteinExistence type="predicted"/>
<dbReference type="SMART" id="SM01175">
    <property type="entry name" value="DUF4206"/>
    <property type="match status" value="1"/>
</dbReference>
<dbReference type="Pfam" id="PF13901">
    <property type="entry name" value="RH_dom"/>
    <property type="match status" value="1"/>
</dbReference>
<feature type="compositionally biased region" description="Polar residues" evidence="9">
    <location>
        <begin position="793"/>
        <end position="802"/>
    </location>
</feature>
<evidence type="ECO:0000256" key="1">
    <source>
        <dbReference type="ARBA" id="ARBA00004603"/>
    </source>
</evidence>
<dbReference type="GO" id="GO:0006914">
    <property type="term" value="P:autophagy"/>
    <property type="evidence" value="ECO:0007669"/>
    <property type="project" value="UniProtKB-KW"/>
</dbReference>
<name>A0AAF3EVZ9_9BILA</name>
<evidence type="ECO:0000256" key="7">
    <source>
        <dbReference type="ARBA" id="ARBA00022833"/>
    </source>
</evidence>
<dbReference type="GO" id="GO:0008270">
    <property type="term" value="F:zinc ion binding"/>
    <property type="evidence" value="ECO:0007669"/>
    <property type="project" value="UniProtKB-KW"/>
</dbReference>
<dbReference type="PROSITE" id="PS50826">
    <property type="entry name" value="RUN"/>
    <property type="match status" value="1"/>
</dbReference>
<feature type="compositionally biased region" description="Low complexity" evidence="9">
    <location>
        <begin position="297"/>
        <end position="313"/>
    </location>
</feature>
<evidence type="ECO:0000313" key="13">
    <source>
        <dbReference type="WBParaSite" id="MBELARI_LOCUS17742"/>
    </source>
</evidence>
<evidence type="ECO:0000256" key="3">
    <source>
        <dbReference type="ARBA" id="ARBA00022723"/>
    </source>
</evidence>
<dbReference type="WBParaSite" id="MBELARI_LOCUS17742">
    <property type="protein sequence ID" value="MBELARI_LOCUS17742"/>
    <property type="gene ID" value="MBELARI_LOCUS17742"/>
</dbReference>
<organism evidence="12 13">
    <name type="scientific">Mesorhabditis belari</name>
    <dbReference type="NCBI Taxonomy" id="2138241"/>
    <lineage>
        <taxon>Eukaryota</taxon>
        <taxon>Metazoa</taxon>
        <taxon>Ecdysozoa</taxon>
        <taxon>Nematoda</taxon>
        <taxon>Chromadorea</taxon>
        <taxon>Rhabditida</taxon>
        <taxon>Rhabditina</taxon>
        <taxon>Rhabditomorpha</taxon>
        <taxon>Rhabditoidea</taxon>
        <taxon>Rhabditidae</taxon>
        <taxon>Mesorhabditinae</taxon>
        <taxon>Mesorhabditis</taxon>
    </lineage>
</organism>
<evidence type="ECO:0000259" key="10">
    <source>
        <dbReference type="PROSITE" id="PS50081"/>
    </source>
</evidence>
<keyword evidence="12" id="KW-1185">Reference proteome</keyword>
<evidence type="ECO:0000313" key="12">
    <source>
        <dbReference type="Proteomes" id="UP000887575"/>
    </source>
</evidence>
<comment type="subcellular location">
    <subcellularLocation>
        <location evidence="1">Late endosome</location>
    </subcellularLocation>
</comment>
<accession>A0AAF3EVZ9</accession>
<evidence type="ECO:0000256" key="9">
    <source>
        <dbReference type="SAM" id="MobiDB-lite"/>
    </source>
</evidence>